<dbReference type="CDD" id="cd18773">
    <property type="entry name" value="PDC1_HK_sensor"/>
    <property type="match status" value="1"/>
</dbReference>
<dbReference type="GO" id="GO:0007165">
    <property type="term" value="P:signal transduction"/>
    <property type="evidence" value="ECO:0007669"/>
    <property type="project" value="UniProtKB-KW"/>
</dbReference>
<keyword evidence="4 10" id="KW-0812">Transmembrane</keyword>
<dbReference type="AlphaFoldDB" id="A0A949TLH6"/>
<name>A0A949TLH6_9CLOT</name>
<evidence type="ECO:0000256" key="4">
    <source>
        <dbReference type="ARBA" id="ARBA00022692"/>
    </source>
</evidence>
<keyword evidence="5 10" id="KW-1133">Transmembrane helix</keyword>
<comment type="similarity">
    <text evidence="8">Belongs to the methyl-accepting chemotaxis (MCP) protein family.</text>
</comment>
<dbReference type="InterPro" id="IPR003660">
    <property type="entry name" value="HAMP_dom"/>
</dbReference>
<comment type="subcellular location">
    <subcellularLocation>
        <location evidence="1">Cell membrane</location>
        <topology evidence="1">Multi-pass membrane protein</topology>
    </subcellularLocation>
</comment>
<proteinExistence type="inferred from homology"/>
<gene>
    <name evidence="13" type="ORF">I6U48_16680</name>
</gene>
<dbReference type="Pfam" id="PF00672">
    <property type="entry name" value="HAMP"/>
    <property type="match status" value="1"/>
</dbReference>
<evidence type="ECO:0000256" key="6">
    <source>
        <dbReference type="ARBA" id="ARBA00023136"/>
    </source>
</evidence>
<dbReference type="PROSITE" id="PS50885">
    <property type="entry name" value="HAMP"/>
    <property type="match status" value="1"/>
</dbReference>
<dbReference type="Proteomes" id="UP000694308">
    <property type="component" value="Unassembled WGS sequence"/>
</dbReference>
<evidence type="ECO:0000256" key="2">
    <source>
        <dbReference type="ARBA" id="ARBA00022475"/>
    </source>
</evidence>
<dbReference type="PANTHER" id="PTHR32089:SF112">
    <property type="entry name" value="LYSOZYME-LIKE PROTEIN-RELATED"/>
    <property type="match status" value="1"/>
</dbReference>
<feature type="domain" description="Methyl-accepting transducer" evidence="11">
    <location>
        <begin position="415"/>
        <end position="638"/>
    </location>
</feature>
<dbReference type="GO" id="GO:0005886">
    <property type="term" value="C:plasma membrane"/>
    <property type="evidence" value="ECO:0007669"/>
    <property type="project" value="UniProtKB-SubCell"/>
</dbReference>
<dbReference type="PROSITE" id="PS50111">
    <property type="entry name" value="CHEMOTAXIS_TRANSDUC_2"/>
    <property type="match status" value="1"/>
</dbReference>
<feature type="domain" description="HAMP" evidence="12">
    <location>
        <begin position="330"/>
        <end position="382"/>
    </location>
</feature>
<evidence type="ECO:0000256" key="8">
    <source>
        <dbReference type="ARBA" id="ARBA00029447"/>
    </source>
</evidence>
<comment type="caution">
    <text evidence="13">The sequence shown here is derived from an EMBL/GenBank/DDBJ whole genome shotgun (WGS) entry which is preliminary data.</text>
</comment>
<accession>A0A949TLH6</accession>
<dbReference type="CDD" id="cd12912">
    <property type="entry name" value="PDC2_MCP_like"/>
    <property type="match status" value="1"/>
</dbReference>
<dbReference type="SMART" id="SM00283">
    <property type="entry name" value="MA"/>
    <property type="match status" value="1"/>
</dbReference>
<evidence type="ECO:0000256" key="7">
    <source>
        <dbReference type="ARBA" id="ARBA00023224"/>
    </source>
</evidence>
<dbReference type="SMART" id="SM00304">
    <property type="entry name" value="HAMP"/>
    <property type="match status" value="1"/>
</dbReference>
<feature type="transmembrane region" description="Helical" evidence="10">
    <location>
        <begin position="310"/>
        <end position="332"/>
    </location>
</feature>
<protein>
    <submittedName>
        <fullName evidence="13">Methyl-accepting chemotaxis protein</fullName>
    </submittedName>
</protein>
<evidence type="ECO:0000256" key="9">
    <source>
        <dbReference type="PROSITE-ProRule" id="PRU00284"/>
    </source>
</evidence>
<reference evidence="13" key="1">
    <citation type="submission" date="2020-12" db="EMBL/GenBank/DDBJ databases">
        <title>Clostridium thailandense sp. nov., a novel acetogenic bacterium isolated from peat land soil in Thailand.</title>
        <authorList>
            <person name="Chaikitkaew S."/>
            <person name="Birkeland N.K."/>
        </authorList>
    </citation>
    <scope>NUCLEOTIDE SEQUENCE</scope>
    <source>
        <strain evidence="13">PL3</strain>
    </source>
</reference>
<keyword evidence="6 10" id="KW-0472">Membrane</keyword>
<keyword evidence="3" id="KW-0145">Chemotaxis</keyword>
<evidence type="ECO:0000256" key="1">
    <source>
        <dbReference type="ARBA" id="ARBA00004651"/>
    </source>
</evidence>
<evidence type="ECO:0000259" key="12">
    <source>
        <dbReference type="PROSITE" id="PS50885"/>
    </source>
</evidence>
<feature type="transmembrane region" description="Helical" evidence="10">
    <location>
        <begin position="30"/>
        <end position="50"/>
    </location>
</feature>
<sequence>MDKDNNKARNFIIKISALSPKIANSVSVKITLQIAILIIFVCSILGVIAYHSSYKALGDTIESSLKSRAEESSRLISSTLEQDIKVMNAIAERPEIKSMNIQTQIPVLLSEAGRLNYVNLNILDLNGIVYFSNGEKSQIDINNISKDNEYLKKALNGMTAVSDPVSNTDGEQIVAIAVPIKNNSNKTIGVLFSNMSTKKLNEIVQKMKVGANGFCFIINKDGTKVAHKNMKLVLNKDNTLKNAKKDLTLRQLADLETKMIKGETGAGYYSENGVEMFMAYAPIPDTNWFLGISMPKNEIFYQANILKYNIAAITVVFILIGVGVGLLISKYIKIPLLKMRKYAKELSECNLSHRIDISRSDEFGQTASALNNAIDNIEDIINCVKLESENTLGSAQETNNMFISVRRNVQRVSETADQISANMQESSAFIEEVTSKTISTKEEINKTVGEAQQGLKLANEIKDRATVMREETNQSKIKMQEGYSRSKEKLSDALQDIKVVENISIMTEKIKEISRKTNILALNAAIEAARAGENGKGFKVVADEVRKLAQQSSNVVVDIQKNIRGVLAAVCNLSDSAEFILDVMKNTVLNDYEKVINISEDYKKDGDTVQNIIQRFWSLSQNMYDSIENITENMKSLTVTVGECAEASGQISNNINKISNRTDYIATQSSKNTEGAEELLKFVSEFQICESKFEENETKIDENIQTKESKSA</sequence>
<dbReference type="CDD" id="cd06225">
    <property type="entry name" value="HAMP"/>
    <property type="match status" value="1"/>
</dbReference>
<dbReference type="PANTHER" id="PTHR32089">
    <property type="entry name" value="METHYL-ACCEPTING CHEMOTAXIS PROTEIN MCPB"/>
    <property type="match status" value="1"/>
</dbReference>
<dbReference type="Pfam" id="PF00015">
    <property type="entry name" value="MCPsignal"/>
    <property type="match status" value="1"/>
</dbReference>
<dbReference type="InterPro" id="IPR033479">
    <property type="entry name" value="dCache_1"/>
</dbReference>
<dbReference type="GO" id="GO:0006935">
    <property type="term" value="P:chemotaxis"/>
    <property type="evidence" value="ECO:0007669"/>
    <property type="project" value="UniProtKB-KW"/>
</dbReference>
<evidence type="ECO:0000313" key="13">
    <source>
        <dbReference type="EMBL" id="MBV7274530.1"/>
    </source>
</evidence>
<evidence type="ECO:0000256" key="10">
    <source>
        <dbReference type="SAM" id="Phobius"/>
    </source>
</evidence>
<dbReference type="Pfam" id="PF02743">
    <property type="entry name" value="dCache_1"/>
    <property type="match status" value="1"/>
</dbReference>
<evidence type="ECO:0000256" key="5">
    <source>
        <dbReference type="ARBA" id="ARBA00022989"/>
    </source>
</evidence>
<evidence type="ECO:0000256" key="3">
    <source>
        <dbReference type="ARBA" id="ARBA00022500"/>
    </source>
</evidence>
<evidence type="ECO:0000313" key="14">
    <source>
        <dbReference type="Proteomes" id="UP000694308"/>
    </source>
</evidence>
<evidence type="ECO:0000259" key="11">
    <source>
        <dbReference type="PROSITE" id="PS50111"/>
    </source>
</evidence>
<keyword evidence="7 9" id="KW-0807">Transducer</keyword>
<organism evidence="13 14">
    <name type="scientific">Clostridium thailandense</name>
    <dbReference type="NCBI Taxonomy" id="2794346"/>
    <lineage>
        <taxon>Bacteria</taxon>
        <taxon>Bacillati</taxon>
        <taxon>Bacillota</taxon>
        <taxon>Clostridia</taxon>
        <taxon>Eubacteriales</taxon>
        <taxon>Clostridiaceae</taxon>
        <taxon>Clostridium</taxon>
    </lineage>
</organism>
<keyword evidence="14" id="KW-1185">Reference proteome</keyword>
<dbReference type="EMBL" id="JAEEGC010000088">
    <property type="protein sequence ID" value="MBV7274530.1"/>
    <property type="molecule type" value="Genomic_DNA"/>
</dbReference>
<keyword evidence="2" id="KW-1003">Cell membrane</keyword>
<dbReference type="InterPro" id="IPR004089">
    <property type="entry name" value="MCPsignal_dom"/>
</dbReference>